<accession>A0A438J121</accession>
<dbReference type="Proteomes" id="UP000288805">
    <property type="component" value="Unassembled WGS sequence"/>
</dbReference>
<comment type="caution">
    <text evidence="3">The sequence shown here is derived from an EMBL/GenBank/DDBJ whole genome shotgun (WGS) entry which is preliminary data.</text>
</comment>
<keyword evidence="2" id="KW-1133">Transmembrane helix</keyword>
<keyword evidence="2" id="KW-0472">Membrane</keyword>
<feature type="region of interest" description="Disordered" evidence="1">
    <location>
        <begin position="84"/>
        <end position="109"/>
    </location>
</feature>
<dbReference type="AlphaFoldDB" id="A0A438J121"/>
<sequence>MGRRVRPVGRVRTQIQFGAKTGLQLGSMHRVGWVCWAKHHLLAGLKLTFSTGPSPLGLVCYGNGNGKPKEKVGPLGLLKRDGPAFRSTYPPVSSKAQKEKGSSAMERSPLRGPDVGISNCWGRMIRRRKVCSVFLWNGDFGPFSSFLFLFWSDSKEGVFRPFWNFSGVNQGDCLCKEIGHSQQAVGKCWDLVEISNDSMEDDRKALCLARPISQEEGAWVEERWEESDLARKRRERIHSKAMLEKSKFERELRRLECSVNYEGGKKRKGSNRRDSNLLGQRTLEILEMEMGQFTISCRLRNVEDGKTWIFTGVYGPFPKEDRDTFWGELGAIRGIWDDPWCVGGDFNVTLNLGERSNQGRLTGAMRKFAQVTDELELLDIPLHGGGGFLEWGKE</sequence>
<evidence type="ECO:0000256" key="2">
    <source>
        <dbReference type="SAM" id="Phobius"/>
    </source>
</evidence>
<feature type="transmembrane region" description="Helical" evidence="2">
    <location>
        <begin position="133"/>
        <end position="151"/>
    </location>
</feature>
<dbReference type="EMBL" id="QGNW01000069">
    <property type="protein sequence ID" value="RVX02657.1"/>
    <property type="molecule type" value="Genomic_DNA"/>
</dbReference>
<evidence type="ECO:0008006" key="5">
    <source>
        <dbReference type="Google" id="ProtNLM"/>
    </source>
</evidence>
<proteinExistence type="predicted"/>
<name>A0A438J121_VITVI</name>
<evidence type="ECO:0000313" key="4">
    <source>
        <dbReference type="Proteomes" id="UP000288805"/>
    </source>
</evidence>
<gene>
    <name evidence="3" type="ORF">CK203_016338</name>
</gene>
<evidence type="ECO:0000256" key="1">
    <source>
        <dbReference type="SAM" id="MobiDB-lite"/>
    </source>
</evidence>
<dbReference type="InterPro" id="IPR036691">
    <property type="entry name" value="Endo/exonu/phosph_ase_sf"/>
</dbReference>
<organism evidence="3 4">
    <name type="scientific">Vitis vinifera</name>
    <name type="common">Grape</name>
    <dbReference type="NCBI Taxonomy" id="29760"/>
    <lineage>
        <taxon>Eukaryota</taxon>
        <taxon>Viridiplantae</taxon>
        <taxon>Streptophyta</taxon>
        <taxon>Embryophyta</taxon>
        <taxon>Tracheophyta</taxon>
        <taxon>Spermatophyta</taxon>
        <taxon>Magnoliopsida</taxon>
        <taxon>eudicotyledons</taxon>
        <taxon>Gunneridae</taxon>
        <taxon>Pentapetalae</taxon>
        <taxon>rosids</taxon>
        <taxon>Vitales</taxon>
        <taxon>Vitaceae</taxon>
        <taxon>Viteae</taxon>
        <taxon>Vitis</taxon>
    </lineage>
</organism>
<protein>
    <recommendedName>
        <fullName evidence="5">DUF4283 domain-containing protein</fullName>
    </recommendedName>
</protein>
<dbReference type="Gene3D" id="3.60.10.10">
    <property type="entry name" value="Endonuclease/exonuclease/phosphatase"/>
    <property type="match status" value="1"/>
</dbReference>
<dbReference type="SUPFAM" id="SSF56219">
    <property type="entry name" value="DNase I-like"/>
    <property type="match status" value="1"/>
</dbReference>
<evidence type="ECO:0000313" key="3">
    <source>
        <dbReference type="EMBL" id="RVX02657.1"/>
    </source>
</evidence>
<reference evidence="3 4" key="1">
    <citation type="journal article" date="2018" name="PLoS Genet.">
        <title>Population sequencing reveals clonal diversity and ancestral inbreeding in the grapevine cultivar Chardonnay.</title>
        <authorList>
            <person name="Roach M.J."/>
            <person name="Johnson D.L."/>
            <person name="Bohlmann J."/>
            <person name="van Vuuren H.J."/>
            <person name="Jones S.J."/>
            <person name="Pretorius I.S."/>
            <person name="Schmidt S.A."/>
            <person name="Borneman A.R."/>
        </authorList>
    </citation>
    <scope>NUCLEOTIDE SEQUENCE [LARGE SCALE GENOMIC DNA]</scope>
    <source>
        <strain evidence="4">cv. Chardonnay</strain>
        <tissue evidence="3">Leaf</tissue>
    </source>
</reference>
<keyword evidence="2" id="KW-0812">Transmembrane</keyword>